<dbReference type="GO" id="GO:0005634">
    <property type="term" value="C:nucleus"/>
    <property type="evidence" value="ECO:0007669"/>
    <property type="project" value="TreeGrafter"/>
</dbReference>
<organism evidence="1 2">
    <name type="scientific">Engystomops pustulosus</name>
    <name type="common">Tungara frog</name>
    <name type="synonym">Physalaemus pustulosus</name>
    <dbReference type="NCBI Taxonomy" id="76066"/>
    <lineage>
        <taxon>Eukaryota</taxon>
        <taxon>Metazoa</taxon>
        <taxon>Chordata</taxon>
        <taxon>Craniata</taxon>
        <taxon>Vertebrata</taxon>
        <taxon>Euteleostomi</taxon>
        <taxon>Amphibia</taxon>
        <taxon>Batrachia</taxon>
        <taxon>Anura</taxon>
        <taxon>Neobatrachia</taxon>
        <taxon>Hyloidea</taxon>
        <taxon>Leptodactylidae</taxon>
        <taxon>Leiuperinae</taxon>
        <taxon>Engystomops</taxon>
    </lineage>
</organism>
<dbReference type="InterPro" id="IPR052865">
    <property type="entry name" value="Zinc_finger_BED"/>
</dbReference>
<dbReference type="PANTHER" id="PTHR47241:SF1">
    <property type="entry name" value="BED-TYPE DOMAIN-CONTAINING PROTEIN"/>
    <property type="match status" value="1"/>
</dbReference>
<name>A0AAV7AFG6_ENGPU</name>
<comment type="caution">
    <text evidence="1">The sequence shown here is derived from an EMBL/GenBank/DDBJ whole genome shotgun (WGS) entry which is preliminary data.</text>
</comment>
<gene>
    <name evidence="1" type="ORF">GDO81_017139</name>
</gene>
<dbReference type="PANTHER" id="PTHR47241">
    <property type="entry name" value="FINGER PROTEIN, PUTATIVE-RELATED"/>
    <property type="match status" value="1"/>
</dbReference>
<sequence>MAHVFNLVVNRFLKSSTYLQDILKMARKPCMHFSHSYKAKHTLLKLQWHNGLPQHRLICDVPTCWNFSLHMLDHLYEQKKTINGFFDDASGQEYSPA</sequence>
<keyword evidence="2" id="KW-1185">Reference proteome</keyword>
<dbReference type="InterPro" id="IPR012337">
    <property type="entry name" value="RNaseH-like_sf"/>
</dbReference>
<proteinExistence type="predicted"/>
<dbReference type="SUPFAM" id="SSF53098">
    <property type="entry name" value="Ribonuclease H-like"/>
    <property type="match status" value="1"/>
</dbReference>
<evidence type="ECO:0000313" key="2">
    <source>
        <dbReference type="Proteomes" id="UP000824782"/>
    </source>
</evidence>
<dbReference type="EMBL" id="WNYA01000008">
    <property type="protein sequence ID" value="KAG8558764.1"/>
    <property type="molecule type" value="Genomic_DNA"/>
</dbReference>
<dbReference type="AlphaFoldDB" id="A0AAV7AFG6"/>
<evidence type="ECO:0008006" key="3">
    <source>
        <dbReference type="Google" id="ProtNLM"/>
    </source>
</evidence>
<dbReference type="Proteomes" id="UP000824782">
    <property type="component" value="Unassembled WGS sequence"/>
</dbReference>
<protein>
    <recommendedName>
        <fullName evidence="3">Transposase</fullName>
    </recommendedName>
</protein>
<evidence type="ECO:0000313" key="1">
    <source>
        <dbReference type="EMBL" id="KAG8558764.1"/>
    </source>
</evidence>
<reference evidence="1" key="1">
    <citation type="thesis" date="2020" institute="ProQuest LLC" country="789 East Eisenhower Parkway, Ann Arbor, MI, USA">
        <title>Comparative Genomics and Chromosome Evolution.</title>
        <authorList>
            <person name="Mudd A.B."/>
        </authorList>
    </citation>
    <scope>NUCLEOTIDE SEQUENCE</scope>
    <source>
        <strain evidence="1">237g6f4</strain>
        <tissue evidence="1">Blood</tissue>
    </source>
</reference>
<accession>A0AAV7AFG6</accession>